<dbReference type="InterPro" id="IPR050309">
    <property type="entry name" value="Type-B_Carboxylest/Lipase"/>
</dbReference>
<dbReference type="Pfam" id="PF00135">
    <property type="entry name" value="COesterase"/>
    <property type="match status" value="2"/>
</dbReference>
<keyword evidence="1" id="KW-1133">Transmembrane helix</keyword>
<keyword evidence="2" id="KW-0732">Signal</keyword>
<protein>
    <submittedName>
        <fullName evidence="5">Carboxylesterase type B domain-containing protein</fullName>
    </submittedName>
</protein>
<dbReference type="SUPFAM" id="SSF53474">
    <property type="entry name" value="alpha/beta-Hydrolases"/>
    <property type="match status" value="1"/>
</dbReference>
<reference evidence="5" key="1">
    <citation type="submission" date="2022-11" db="UniProtKB">
        <authorList>
            <consortium name="WormBaseParasite"/>
        </authorList>
    </citation>
    <scope>IDENTIFICATION</scope>
</reference>
<proteinExistence type="predicted"/>
<evidence type="ECO:0000259" key="3">
    <source>
        <dbReference type="Pfam" id="PF00135"/>
    </source>
</evidence>
<evidence type="ECO:0000313" key="4">
    <source>
        <dbReference type="Proteomes" id="UP000887565"/>
    </source>
</evidence>
<dbReference type="AlphaFoldDB" id="A0A915L120"/>
<dbReference type="OMA" id="RTIVENC"/>
<feature type="signal peptide" evidence="2">
    <location>
        <begin position="1"/>
        <end position="19"/>
    </location>
</feature>
<feature type="domain" description="Carboxylesterase type B" evidence="3">
    <location>
        <begin position="265"/>
        <end position="498"/>
    </location>
</feature>
<dbReference type="InterPro" id="IPR002018">
    <property type="entry name" value="CarbesteraseB"/>
</dbReference>
<sequence length="587" mass="67124">MFNYLFILRILLIVSVVEFSWIEFSIADEKVVVELSNGKAEGHLVKNGDGSEGWVFLGIPYAEPPIGKLRFAEPKWKKSWKGILPCHGYKPACWQNVSGSGEFEETVISEDCLYANIFVGRHCLEKSLNGSRNKFDRLCPIIYYIHGGGYEFDSPRMFKPEILIKNFASKDIIFVTLAYRLNVFGFWTSGTDEALGNWALKDMIHGAKWIKKEIERFGGDASRTTVQGHSSSAMAISLLTLSPKTYGLFHQAIMMSGDSARITLPRIDGPNGLLPDTIDILAAERRPLTTIIGTVKNENGFNKFVYWNATRRTIVENCKAIIEREKWKRKEAVTNRCVSFYTNNISIYSDPIDSSNRHSFPFWAERTTTLLEDDDYFAPCHRDASSLTSKNSRVYLYSFDYEKIGLEGLTPYHSFDLVFYNGLHADDFEGKFDDRDRQVGERYVNLFINFALYGQPTPWPVDQVTWTPLASPWSFNYMSIDTKLTMRSNYHEPSVWLWNWELPHIDDNIPIIIDEKRSFPTDLDDHHTDGTKFGGKWIVVLAFLGVAAAIAATIVIFKWTNIKRSCDRQPLLQNKKNLVNVAYESLV</sequence>
<name>A0A915L120_ROMCU</name>
<feature type="transmembrane region" description="Helical" evidence="1">
    <location>
        <begin position="537"/>
        <end position="559"/>
    </location>
</feature>
<keyword evidence="4" id="KW-1185">Reference proteome</keyword>
<feature type="domain" description="Carboxylesterase type B" evidence="3">
    <location>
        <begin position="31"/>
        <end position="258"/>
    </location>
</feature>
<evidence type="ECO:0000313" key="5">
    <source>
        <dbReference type="WBParaSite" id="nRc.2.0.1.t44166-RA"/>
    </source>
</evidence>
<dbReference type="Proteomes" id="UP000887565">
    <property type="component" value="Unplaced"/>
</dbReference>
<dbReference type="Gene3D" id="3.40.50.1820">
    <property type="entry name" value="alpha/beta hydrolase"/>
    <property type="match status" value="2"/>
</dbReference>
<accession>A0A915L120</accession>
<dbReference type="PANTHER" id="PTHR11559">
    <property type="entry name" value="CARBOXYLESTERASE"/>
    <property type="match status" value="1"/>
</dbReference>
<dbReference type="InterPro" id="IPR029058">
    <property type="entry name" value="AB_hydrolase_fold"/>
</dbReference>
<organism evidence="4 5">
    <name type="scientific">Romanomermis culicivorax</name>
    <name type="common">Nematode worm</name>
    <dbReference type="NCBI Taxonomy" id="13658"/>
    <lineage>
        <taxon>Eukaryota</taxon>
        <taxon>Metazoa</taxon>
        <taxon>Ecdysozoa</taxon>
        <taxon>Nematoda</taxon>
        <taxon>Enoplea</taxon>
        <taxon>Dorylaimia</taxon>
        <taxon>Mermithida</taxon>
        <taxon>Mermithoidea</taxon>
        <taxon>Mermithidae</taxon>
        <taxon>Romanomermis</taxon>
    </lineage>
</organism>
<evidence type="ECO:0000256" key="2">
    <source>
        <dbReference type="SAM" id="SignalP"/>
    </source>
</evidence>
<dbReference type="WBParaSite" id="nRc.2.0.1.t44166-RA">
    <property type="protein sequence ID" value="nRc.2.0.1.t44166-RA"/>
    <property type="gene ID" value="nRc.2.0.1.g44166"/>
</dbReference>
<keyword evidence="1" id="KW-0472">Membrane</keyword>
<keyword evidence="1" id="KW-0812">Transmembrane</keyword>
<feature type="chain" id="PRO_5036745072" evidence="2">
    <location>
        <begin position="20"/>
        <end position="587"/>
    </location>
</feature>
<evidence type="ECO:0000256" key="1">
    <source>
        <dbReference type="SAM" id="Phobius"/>
    </source>
</evidence>